<feature type="region of interest" description="Disordered" evidence="13">
    <location>
        <begin position="791"/>
        <end position="878"/>
    </location>
</feature>
<dbReference type="Pfam" id="PF00781">
    <property type="entry name" value="DAGK_cat"/>
    <property type="match status" value="1"/>
</dbReference>
<feature type="compositionally biased region" description="Basic and acidic residues" evidence="13">
    <location>
        <begin position="153"/>
        <end position="163"/>
    </location>
</feature>
<feature type="domain" description="Phorbol-ester/DAG-type" evidence="14">
    <location>
        <begin position="426"/>
        <end position="475"/>
    </location>
</feature>
<feature type="region of interest" description="Disordered" evidence="13">
    <location>
        <begin position="707"/>
        <end position="729"/>
    </location>
</feature>
<dbReference type="GO" id="GO:0016301">
    <property type="term" value="F:kinase activity"/>
    <property type="evidence" value="ECO:0007669"/>
    <property type="project" value="UniProtKB-KW"/>
</dbReference>
<organism evidence="17 18">
    <name type="scientific">Bactrocera dorsalis</name>
    <name type="common">Oriental fruit fly</name>
    <name type="synonym">Dacus dorsalis</name>
    <dbReference type="NCBI Taxonomy" id="27457"/>
    <lineage>
        <taxon>Eukaryota</taxon>
        <taxon>Metazoa</taxon>
        <taxon>Ecdysozoa</taxon>
        <taxon>Arthropoda</taxon>
        <taxon>Hexapoda</taxon>
        <taxon>Insecta</taxon>
        <taxon>Pterygota</taxon>
        <taxon>Neoptera</taxon>
        <taxon>Endopterygota</taxon>
        <taxon>Diptera</taxon>
        <taxon>Brachycera</taxon>
        <taxon>Muscomorpha</taxon>
        <taxon>Tephritoidea</taxon>
        <taxon>Tephritidae</taxon>
        <taxon>Bactrocera</taxon>
        <taxon>Bactrocera</taxon>
    </lineage>
</organism>
<feature type="region of interest" description="Disordered" evidence="13">
    <location>
        <begin position="190"/>
        <end position="222"/>
    </location>
</feature>
<feature type="compositionally biased region" description="Low complexity" evidence="13">
    <location>
        <begin position="987"/>
        <end position="1011"/>
    </location>
</feature>
<evidence type="ECO:0000256" key="6">
    <source>
        <dbReference type="ARBA" id="ARBA00022741"/>
    </source>
</evidence>
<comment type="catalytic activity">
    <reaction evidence="1 12">
        <text>a 1,2-diacyl-sn-glycerol + ATP = a 1,2-diacyl-sn-glycero-3-phosphate + ADP + H(+)</text>
        <dbReference type="Rhea" id="RHEA:10272"/>
        <dbReference type="ChEBI" id="CHEBI:15378"/>
        <dbReference type="ChEBI" id="CHEBI:17815"/>
        <dbReference type="ChEBI" id="CHEBI:30616"/>
        <dbReference type="ChEBI" id="CHEBI:58608"/>
        <dbReference type="ChEBI" id="CHEBI:456216"/>
        <dbReference type="EC" id="2.7.1.107"/>
    </reaction>
</comment>
<dbReference type="RefSeq" id="XP_049309380.1">
    <property type="nucleotide sequence ID" value="XM_049453423.1"/>
</dbReference>
<accession>A0ABM3JJG9</accession>
<evidence type="ECO:0000313" key="18">
    <source>
        <dbReference type="RefSeq" id="XP_049309379.1"/>
    </source>
</evidence>
<evidence type="ECO:0000313" key="17">
    <source>
        <dbReference type="Proteomes" id="UP001652620"/>
    </source>
</evidence>
<gene>
    <name evidence="18 19" type="primary">LOC105229131</name>
</gene>
<keyword evidence="7" id="KW-0863">Zinc-finger</keyword>
<dbReference type="InterPro" id="IPR002048">
    <property type="entry name" value="EF_hand_dom"/>
</dbReference>
<dbReference type="InterPro" id="IPR000756">
    <property type="entry name" value="Diacylglycerol_kin_accessory"/>
</dbReference>
<keyword evidence="8 12" id="KW-0418">Kinase</keyword>
<sequence>MTATSHKWDKLSPREFQQLQELASYSTRKLQDVLQDFCAPHASPKFNPDGDIDYDGFRCFLDAFLDCETPVDLAKHLFVSFLKPNVTQSQLHGKALNQMAAISSTTACAAVTSHTKGSIPNISSIAEIAAPAASEARHTFVEKIHGITDKLHSLSGHLTHDPSKTGSVHPMVTVTPSPLASGPSIFQSSAAARRSVDSSPSHSQANHSQMSRNSSKKSNNSVNCKIDTDIKLLARKLSHFDPLTLKVPLKDVVCYLSLLEAGRPEDKLEFMFRLYDTDGNGVLDTAEMDAIVNQMMAVAEYLGWDVSELRPILQDMMVEIDYDADGTVSLEEWQRGGLTTIPLLVLLGVDNTALKEDGIHVWRLKHFSKPAYCNLCLNMLVGLGKKGLCCVLCKYTVHERCVQRAPPSCITTYVKTKKAKGGGDMLHHWVDGNCYGRCSKCRKRIKAYHGITGLTCRWCHMMLHNRCASSVKKECTLGEYADLIIPPTAICPAVLDRQRSVNQANKKSQINHQATHFQITPPSESSCPLLVFVNPKSGGRQGDRILRKFQYMLNPRQVYDLSKGGPKEGLTLFKDMPNFKVICCGGDGTVGWVLEAMDSIELATQPAIGVIPLGTGNDLARCLRWGGGYEGENIPKLMDKIKRSSIVMLDRWSIEVTNAAPVAEILRPKVTLHSNMQKVIELSQSVVVEKALFEKFEEFHRSTSVCTNMCSGSSSKQEHMTTTASTSSMSSSITTATEYATDAVGSGMRGTSVGGAGGGIAGNGGGGGSGGGNVGRATKSISMSTFETKRTLTTLSNSSSSCSSTSTIIRQQKQQQQHEEQERQRERRERTQSEDLQSPGTPQKPEMAKSVDGDAIDDASNNNNNSSNNNNDNDKTNNRVVNRTERHSIHAPAVATDIPNNPAAGQKSEVEAAMAPEQLQTPPSAKSISTPTERENIELSAASMKATTAATVSTTPDTTAPTAPISHISNEVELAAAAVAAAGVSTAADSSTVPNTPLSPTSPLPISSASPKYSPTPSGTAGAPEAETLAADAEPTTPSTLTSSGSAAAKSQTVISLPKQIKVQPEKDCTVPYNIINNYFSVGVDAAICVKFHLEREKNPHKFNSRMKNKLWYFEYATSETFAASCKNLHENIEIVCDGVSLNLANGPHLQGVALLNIPYTHGGSNLWGEHLSQKRIRKSAGPFRKGKKLKSSDKELSATSFTSVDLSVATQDFGDRLIEVIGLENCLHMGQVRTGLRASGRRLAQCSEVIIKTKKTFPMQIDGEPWMQVPCTIKVTHKNQVPMLMAPRSEKGRGFFNLLCS</sequence>
<dbReference type="PROSITE" id="PS00479">
    <property type="entry name" value="ZF_DAG_PE_1"/>
    <property type="match status" value="2"/>
</dbReference>
<dbReference type="PANTHER" id="PTHR11255:SF48">
    <property type="entry name" value="DIACYLGLYCEROL KINASE 1"/>
    <property type="match status" value="1"/>
</dbReference>
<dbReference type="PANTHER" id="PTHR11255">
    <property type="entry name" value="DIACYLGLYCEROL KINASE"/>
    <property type="match status" value="1"/>
</dbReference>
<dbReference type="InterPro" id="IPR018247">
    <property type="entry name" value="EF_Hand_1_Ca_BS"/>
</dbReference>
<feature type="compositionally biased region" description="Low complexity" evidence="13">
    <location>
        <begin position="791"/>
        <end position="815"/>
    </location>
</feature>
<evidence type="ECO:0000259" key="16">
    <source>
        <dbReference type="PROSITE" id="PS50222"/>
    </source>
</evidence>
<evidence type="ECO:0000259" key="15">
    <source>
        <dbReference type="PROSITE" id="PS50146"/>
    </source>
</evidence>
<reference evidence="18 19" key="1">
    <citation type="submission" date="2025-05" db="UniProtKB">
        <authorList>
            <consortium name="RefSeq"/>
        </authorList>
    </citation>
    <scope>IDENTIFICATION</scope>
    <source>
        <tissue evidence="18 19">Adult</tissue>
    </source>
</reference>
<keyword evidence="5" id="KW-0677">Repeat</keyword>
<comment type="similarity">
    <text evidence="2 12">Belongs to the eukaryotic diacylglycerol kinase family.</text>
</comment>
<dbReference type="SUPFAM" id="SSF57889">
    <property type="entry name" value="Cysteine-rich domain"/>
    <property type="match status" value="2"/>
</dbReference>
<evidence type="ECO:0000256" key="2">
    <source>
        <dbReference type="ARBA" id="ARBA00009280"/>
    </source>
</evidence>
<dbReference type="Pfam" id="PF13499">
    <property type="entry name" value="EF-hand_7"/>
    <property type="match status" value="1"/>
</dbReference>
<dbReference type="CDD" id="cd20845">
    <property type="entry name" value="C1_DGKbeta_rpt1"/>
    <property type="match status" value="1"/>
</dbReference>
<dbReference type="EC" id="2.7.1.107" evidence="12"/>
<protein>
    <recommendedName>
        <fullName evidence="12">Diacylglycerol kinase</fullName>
        <shortName evidence="12">DAG kinase</shortName>
        <ecNumber evidence="12">2.7.1.107</ecNumber>
    </recommendedName>
</protein>
<dbReference type="Pfam" id="PF00130">
    <property type="entry name" value="C1_1"/>
    <property type="match status" value="2"/>
</dbReference>
<dbReference type="PROSITE" id="PS50081">
    <property type="entry name" value="ZF_DAG_PE_2"/>
    <property type="match status" value="2"/>
</dbReference>
<dbReference type="SUPFAM" id="SSF47473">
    <property type="entry name" value="EF-hand"/>
    <property type="match status" value="2"/>
</dbReference>
<keyword evidence="10" id="KW-0106">Calcium</keyword>
<keyword evidence="6 12" id="KW-0547">Nucleotide-binding</keyword>
<feature type="compositionally biased region" description="Low complexity" evidence="13">
    <location>
        <begin position="720"/>
        <end position="729"/>
    </location>
</feature>
<name>A0ABM3JJG9_BACDO</name>
<dbReference type="InterPro" id="IPR037607">
    <property type="entry name" value="DGK"/>
</dbReference>
<dbReference type="Pfam" id="PF00609">
    <property type="entry name" value="DAGK_acc"/>
    <property type="match status" value="1"/>
</dbReference>
<dbReference type="Gene3D" id="1.10.238.10">
    <property type="entry name" value="EF-hand"/>
    <property type="match status" value="1"/>
</dbReference>
<dbReference type="InterPro" id="IPR046349">
    <property type="entry name" value="C1-like_sf"/>
</dbReference>
<dbReference type="RefSeq" id="XP_049309379.1">
    <property type="nucleotide sequence ID" value="XM_049453422.1"/>
</dbReference>
<dbReference type="InterPro" id="IPR047471">
    <property type="entry name" value="C1_DGKbeta-like_rpt1"/>
</dbReference>
<evidence type="ECO:0000256" key="9">
    <source>
        <dbReference type="ARBA" id="ARBA00022833"/>
    </source>
</evidence>
<evidence type="ECO:0000256" key="10">
    <source>
        <dbReference type="ARBA" id="ARBA00022837"/>
    </source>
</evidence>
<feature type="region of interest" description="Disordered" evidence="13">
    <location>
        <begin position="153"/>
        <end position="174"/>
    </location>
</feature>
<feature type="compositionally biased region" description="Polar residues" evidence="13">
    <location>
        <begin position="202"/>
        <end position="212"/>
    </location>
</feature>
<keyword evidence="11 12" id="KW-0067">ATP-binding</keyword>
<keyword evidence="17" id="KW-1185">Reference proteome</keyword>
<feature type="domain" description="DAGKc" evidence="15">
    <location>
        <begin position="524"/>
        <end position="658"/>
    </location>
</feature>
<dbReference type="InterPro" id="IPR029477">
    <property type="entry name" value="DAG_kinase_typeI_N"/>
</dbReference>
<dbReference type="Pfam" id="PF14513">
    <property type="entry name" value="DAG_kinase_N"/>
    <property type="match status" value="1"/>
</dbReference>
<dbReference type="InterPro" id="IPR038199">
    <property type="entry name" value="DGK_typeI_N_sf"/>
</dbReference>
<dbReference type="InterPro" id="IPR001206">
    <property type="entry name" value="Diacylglycerol_kinase_cat_dom"/>
</dbReference>
<dbReference type="Gene3D" id="3.40.50.10330">
    <property type="entry name" value="Probable inorganic polyphosphate/atp-NAD kinase, domain 1"/>
    <property type="match status" value="1"/>
</dbReference>
<dbReference type="Gene3D" id="1.10.238.110">
    <property type="entry name" value="Diacylglycerol kinase alpha"/>
    <property type="match status" value="2"/>
</dbReference>
<dbReference type="SMART" id="SM00045">
    <property type="entry name" value="DAGKa"/>
    <property type="match status" value="1"/>
</dbReference>
<feature type="domain" description="Phorbol-ester/DAG-type" evidence="14">
    <location>
        <begin position="359"/>
        <end position="409"/>
    </location>
</feature>
<feature type="domain" description="EF-hand" evidence="16">
    <location>
        <begin position="263"/>
        <end position="298"/>
    </location>
</feature>
<keyword evidence="3 12" id="KW-0808">Transferase</keyword>
<dbReference type="PROSITE" id="PS00018">
    <property type="entry name" value="EF_HAND_1"/>
    <property type="match status" value="2"/>
</dbReference>
<evidence type="ECO:0000256" key="4">
    <source>
        <dbReference type="ARBA" id="ARBA00022723"/>
    </source>
</evidence>
<proteinExistence type="inferred from homology"/>
<dbReference type="InterPro" id="IPR016064">
    <property type="entry name" value="NAD/diacylglycerol_kinase_sf"/>
</dbReference>
<dbReference type="InterPro" id="IPR017438">
    <property type="entry name" value="ATP-NAD_kinase_N"/>
</dbReference>
<feature type="compositionally biased region" description="Basic and acidic residues" evidence="13">
    <location>
        <begin position="816"/>
        <end position="833"/>
    </location>
</feature>
<dbReference type="PROSITE" id="PS50222">
    <property type="entry name" value="EF_HAND_2"/>
    <property type="match status" value="1"/>
</dbReference>
<keyword evidence="4" id="KW-0479">Metal-binding</keyword>
<dbReference type="SUPFAM" id="SSF111331">
    <property type="entry name" value="NAD kinase/diacylglycerol kinase-like"/>
    <property type="match status" value="1"/>
</dbReference>
<evidence type="ECO:0000256" key="1">
    <source>
        <dbReference type="ARBA" id="ARBA00001383"/>
    </source>
</evidence>
<dbReference type="Gene3D" id="3.30.60.20">
    <property type="match status" value="2"/>
</dbReference>
<evidence type="ECO:0000256" key="3">
    <source>
        <dbReference type="ARBA" id="ARBA00022679"/>
    </source>
</evidence>
<dbReference type="Proteomes" id="UP001652620">
    <property type="component" value="Chromosome 3"/>
</dbReference>
<evidence type="ECO:0000256" key="11">
    <source>
        <dbReference type="ARBA" id="ARBA00022840"/>
    </source>
</evidence>
<feature type="region of interest" description="Disordered" evidence="13">
    <location>
        <begin position="890"/>
        <end position="909"/>
    </location>
</feature>
<dbReference type="SMART" id="SM00054">
    <property type="entry name" value="EFh"/>
    <property type="match status" value="2"/>
</dbReference>
<dbReference type="PROSITE" id="PS50146">
    <property type="entry name" value="DAGK"/>
    <property type="match status" value="1"/>
</dbReference>
<feature type="compositionally biased region" description="Low complexity" evidence="13">
    <location>
        <begin position="190"/>
        <end position="201"/>
    </location>
</feature>
<evidence type="ECO:0000256" key="5">
    <source>
        <dbReference type="ARBA" id="ARBA00022737"/>
    </source>
</evidence>
<keyword evidence="9" id="KW-0862">Zinc</keyword>
<evidence type="ECO:0000313" key="19">
    <source>
        <dbReference type="RefSeq" id="XP_049309380.1"/>
    </source>
</evidence>
<dbReference type="Gene3D" id="2.60.200.40">
    <property type="match status" value="1"/>
</dbReference>
<evidence type="ECO:0000256" key="8">
    <source>
        <dbReference type="ARBA" id="ARBA00022777"/>
    </source>
</evidence>
<dbReference type="SMART" id="SM00046">
    <property type="entry name" value="DAGKc"/>
    <property type="match status" value="1"/>
</dbReference>
<evidence type="ECO:0000259" key="14">
    <source>
        <dbReference type="PROSITE" id="PS50081"/>
    </source>
</evidence>
<feature type="region of interest" description="Disordered" evidence="13">
    <location>
        <begin position="987"/>
        <end position="1024"/>
    </location>
</feature>
<dbReference type="InterPro" id="IPR002219">
    <property type="entry name" value="PKC_DAG/PE"/>
</dbReference>
<evidence type="ECO:0000256" key="13">
    <source>
        <dbReference type="SAM" id="MobiDB-lite"/>
    </source>
</evidence>
<dbReference type="GeneID" id="105229131"/>
<dbReference type="CDD" id="cd00051">
    <property type="entry name" value="EFh"/>
    <property type="match status" value="1"/>
</dbReference>
<dbReference type="InterPro" id="IPR011992">
    <property type="entry name" value="EF-hand-dom_pair"/>
</dbReference>
<dbReference type="CDD" id="cd20851">
    <property type="entry name" value="C1_DGK_typeI_like_rpt2"/>
    <property type="match status" value="1"/>
</dbReference>
<dbReference type="SMART" id="SM00109">
    <property type="entry name" value="C1"/>
    <property type="match status" value="2"/>
</dbReference>
<feature type="compositionally biased region" description="Low complexity" evidence="13">
    <location>
        <begin position="861"/>
        <end position="871"/>
    </location>
</feature>
<evidence type="ECO:0000256" key="7">
    <source>
        <dbReference type="ARBA" id="ARBA00022771"/>
    </source>
</evidence>
<evidence type="ECO:0000256" key="12">
    <source>
        <dbReference type="RuleBase" id="RU361128"/>
    </source>
</evidence>